<dbReference type="KEGG" id="anh:A6F65_00780"/>
<proteinExistence type="predicted"/>
<dbReference type="OrthoDB" id="7432442at2"/>
<evidence type="ECO:0000313" key="2">
    <source>
        <dbReference type="Proteomes" id="UP000092698"/>
    </source>
</evidence>
<protein>
    <submittedName>
        <fullName evidence="1">Recombination regulator RecX</fullName>
    </submittedName>
</protein>
<gene>
    <name evidence="1" type="ORF">A6F65_00780</name>
</gene>
<reference evidence="1 2" key="1">
    <citation type="submission" date="2016-07" db="EMBL/GenBank/DDBJ databases">
        <title>Complete genome sequence of Altererythrobacter namhicola JCM 16345T, containing esterase-encoding genes.</title>
        <authorList>
            <person name="Cheng H."/>
            <person name="Wu Y.-H."/>
            <person name="Jian S.-L."/>
            <person name="Huo Y.-Y."/>
            <person name="Wang C.-S."/>
            <person name="Xu X.-W."/>
        </authorList>
    </citation>
    <scope>NUCLEOTIDE SEQUENCE [LARGE SCALE GENOMIC DNA]</scope>
    <source>
        <strain evidence="1 2">JCM 16345</strain>
    </source>
</reference>
<evidence type="ECO:0000313" key="1">
    <source>
        <dbReference type="EMBL" id="ANU07099.1"/>
    </source>
</evidence>
<keyword evidence="2" id="KW-1185">Reference proteome</keyword>
<dbReference type="EMBL" id="CP016545">
    <property type="protein sequence ID" value="ANU07099.1"/>
    <property type="molecule type" value="Genomic_DNA"/>
</dbReference>
<dbReference type="AlphaFoldDB" id="A0A1C7D6K8"/>
<accession>A0A1C7D6K8</accession>
<organism evidence="1 2">
    <name type="scientific">Paraurantiacibacter namhicola</name>
    <dbReference type="NCBI Taxonomy" id="645517"/>
    <lineage>
        <taxon>Bacteria</taxon>
        <taxon>Pseudomonadati</taxon>
        <taxon>Pseudomonadota</taxon>
        <taxon>Alphaproteobacteria</taxon>
        <taxon>Sphingomonadales</taxon>
        <taxon>Erythrobacteraceae</taxon>
        <taxon>Paraurantiacibacter</taxon>
    </lineage>
</organism>
<dbReference type="PATRIC" id="fig|645517.4.peg.781"/>
<sequence>MVSEKTGPGRRKRPPKPLDEAKLRDLALHYVARFATSSAKLERYLTRKLRERGWGGERDPDVPALVASHVEAGYIDDDAYARMRAGSLTSRGYGARRVAQVLHADGLAEDVRAAHAPDERAQREAILRYAKRRRFGPFAADPAAAASDRALREKQLAAMVRAGHSFDHARAALDARSETALEEWVGEYEC</sequence>
<name>A0A1C7D6K8_9SPHN</name>
<dbReference type="STRING" id="645517.A6F65_00780"/>
<dbReference type="Proteomes" id="UP000092698">
    <property type="component" value="Chromosome"/>
</dbReference>
<dbReference type="RefSeq" id="WP_067786140.1">
    <property type="nucleotide sequence ID" value="NZ_CP016545.1"/>
</dbReference>